<dbReference type="InterPro" id="IPR031913">
    <property type="entry name" value="Spidroin_N"/>
</dbReference>
<dbReference type="Gene3D" id="1.10.274.60">
    <property type="entry name" value="Spidroin, repetitive domain"/>
    <property type="match status" value="1"/>
</dbReference>
<organism evidence="5 6">
    <name type="scientific">Argiope bruennichi</name>
    <name type="common">Wasp spider</name>
    <name type="synonym">Aranea bruennichi</name>
    <dbReference type="NCBI Taxonomy" id="94029"/>
    <lineage>
        <taxon>Eukaryota</taxon>
        <taxon>Metazoa</taxon>
        <taxon>Ecdysozoa</taxon>
        <taxon>Arthropoda</taxon>
        <taxon>Chelicerata</taxon>
        <taxon>Arachnida</taxon>
        <taxon>Araneae</taxon>
        <taxon>Araneomorphae</taxon>
        <taxon>Entelegynae</taxon>
        <taxon>Araneoidea</taxon>
        <taxon>Araneidae</taxon>
        <taxon>Argiope</taxon>
    </lineage>
</organism>
<dbReference type="Pfam" id="PF12042">
    <property type="entry name" value="RP1-2"/>
    <property type="match status" value="1"/>
</dbReference>
<dbReference type="EMBL" id="JABXBU010002231">
    <property type="protein sequence ID" value="KAF8765258.1"/>
    <property type="molecule type" value="Genomic_DNA"/>
</dbReference>
<reference evidence="5" key="1">
    <citation type="journal article" date="2020" name="bioRxiv">
        <title>Chromosome-level reference genome of the European wasp spider Argiope bruennichi: a resource for studies on range expansion and evolutionary adaptation.</title>
        <authorList>
            <person name="Sheffer M.M."/>
            <person name="Hoppe A."/>
            <person name="Krehenwinkel H."/>
            <person name="Uhl G."/>
            <person name="Kuss A.W."/>
            <person name="Jensen L."/>
            <person name="Jensen C."/>
            <person name="Gillespie R.G."/>
            <person name="Hoff K.J."/>
            <person name="Prost S."/>
        </authorList>
    </citation>
    <scope>NUCLEOTIDE SEQUENCE</scope>
</reference>
<dbReference type="Pfam" id="PF16763">
    <property type="entry name" value="Spidroin_N"/>
    <property type="match status" value="1"/>
</dbReference>
<dbReference type="Proteomes" id="UP000807504">
    <property type="component" value="Unassembled WGS sequence"/>
</dbReference>
<feature type="compositionally biased region" description="Low complexity" evidence="1">
    <location>
        <begin position="602"/>
        <end position="615"/>
    </location>
</feature>
<sequence length="938" mass="100310">MVWLTSIAFLVGFLGAVSSQSVAVTAVPSVFSSPNLASGFLQCLTFGIGNSPAFPTQEQQDLDAIAQVILNAVSSNTGATASARAQALSTALASSLTDLLIAESAESNYSNQLSELTGILSDCFIQTTGSDNPAFVSRIQSLISVLSRNADTPNIIFLSRSTSVSEEGSGGLDSIHRSTVRKSELLAGKCILIRTSILCFPCRPQALLQLNLLGPKFPPATRQRSLSIRIHRRLILSVIAMLRPRAFGTLAMQFTLTPPLPMPSRIDSIRRILCSCAITASRVKKSLSAAFSRSGVAECQPSAARSGAQSYSTHHQHIHLRKSSRQPVRSSAAAQRQGALHSTQGILCFPAPQAHFFSSAFSIGQFLSDLGKVGYQIGFSTLAILSGIGQCSRPRVMPLSQAVSSVGFPCLSSFANALSDSSNIVAVPLQCAIQHQSQAAARHQSMRRRRSASQRLPDFSAQSSSTTTTTPHPESQAASSPQAALPRKPSASFHRTKHPLHSLEPKALYPVPSPRPIPYQLSATRRWSQFQRRSLALHLANAPISDRSIPSRPLALRNQHSKGQAAASHLVAAASQRAARVARRCSSSSYTKPHSTSRKSSRQASSARQRCRASTVPLHSHNILASCSLKRISPVPSPRPKFHISSRHVGYQLGFNVANTLGSLASSFANALQHPQSFGILCKLRNQHPRVKQLPRQSSSGRSRSARPQSAARSGAQSIFHHHQTSHSGSQPHSQSGKHSAAAQAVPIHSHKHPLLPCSIKRFSKCISSGPSPLSSRQSLGNALSQAVSSVGVGASSSAYANAVYNAGGQLLAGQGVVNDGTAGSLAPSFAKDPLESAARRILCRRNQHPRVKQLPRHSVERRRRVPARVMPDNVLRALPPPPPHPTSGRQAQASQQDTMPASKWGPLHSHKLICFTCSLRAYQVAFSSANSSQLSGN</sequence>
<feature type="signal peptide" evidence="2">
    <location>
        <begin position="1"/>
        <end position="19"/>
    </location>
</feature>
<feature type="domain" description="Spidroin N-terminal" evidence="4">
    <location>
        <begin position="30"/>
        <end position="150"/>
    </location>
</feature>
<feature type="compositionally biased region" description="Low complexity" evidence="1">
    <location>
        <begin position="695"/>
        <end position="718"/>
    </location>
</feature>
<dbReference type="InterPro" id="IPR021915">
    <property type="entry name" value="RP1-2"/>
</dbReference>
<keyword evidence="2" id="KW-0732">Signal</keyword>
<dbReference type="Gene3D" id="1.10.274.70">
    <property type="match status" value="1"/>
</dbReference>
<feature type="region of interest" description="Disordered" evidence="1">
    <location>
        <begin position="310"/>
        <end position="335"/>
    </location>
</feature>
<feature type="compositionally biased region" description="Polar residues" evidence="1">
    <location>
        <begin position="325"/>
        <end position="335"/>
    </location>
</feature>
<feature type="compositionally biased region" description="Low complexity" evidence="1">
    <location>
        <begin position="726"/>
        <end position="740"/>
    </location>
</feature>
<accession>A0A8T0E366</accession>
<feature type="region of interest" description="Disordered" evidence="1">
    <location>
        <begin position="689"/>
        <end position="745"/>
    </location>
</feature>
<feature type="region of interest" description="Disordered" evidence="1">
    <location>
        <begin position="440"/>
        <end position="513"/>
    </location>
</feature>
<proteinExistence type="predicted"/>
<dbReference type="AlphaFoldDB" id="A0A8T0E366"/>
<feature type="compositionally biased region" description="Low complexity" evidence="1">
    <location>
        <begin position="463"/>
        <end position="484"/>
    </location>
</feature>
<evidence type="ECO:0000259" key="4">
    <source>
        <dbReference type="Pfam" id="PF16763"/>
    </source>
</evidence>
<feature type="chain" id="PRO_5035942468" evidence="2">
    <location>
        <begin position="20"/>
        <end position="938"/>
    </location>
</feature>
<evidence type="ECO:0000256" key="2">
    <source>
        <dbReference type="SAM" id="SignalP"/>
    </source>
</evidence>
<comment type="caution">
    <text evidence="5">The sequence shown here is derived from an EMBL/GenBank/DDBJ whole genome shotgun (WGS) entry which is preliminary data.</text>
</comment>
<dbReference type="InterPro" id="IPR043070">
    <property type="entry name" value="Spidroin_repeat"/>
</dbReference>
<feature type="domain" description="Tubuliform egg casing silk strands structural" evidence="3">
    <location>
        <begin position="775"/>
        <end position="833"/>
    </location>
</feature>
<evidence type="ECO:0000313" key="5">
    <source>
        <dbReference type="EMBL" id="KAF8765258.1"/>
    </source>
</evidence>
<protein>
    <submittedName>
        <fullName evidence="5">Uncharacterized protein</fullName>
    </submittedName>
</protein>
<keyword evidence="6" id="KW-1185">Reference proteome</keyword>
<evidence type="ECO:0000259" key="3">
    <source>
        <dbReference type="Pfam" id="PF12042"/>
    </source>
</evidence>
<feature type="compositionally biased region" description="Polar residues" evidence="1">
    <location>
        <begin position="888"/>
        <end position="900"/>
    </location>
</feature>
<evidence type="ECO:0000313" key="6">
    <source>
        <dbReference type="Proteomes" id="UP000807504"/>
    </source>
</evidence>
<feature type="region of interest" description="Disordered" evidence="1">
    <location>
        <begin position="582"/>
        <end position="615"/>
    </location>
</feature>
<evidence type="ECO:0000256" key="1">
    <source>
        <dbReference type="SAM" id="MobiDB-lite"/>
    </source>
</evidence>
<name>A0A8T0E366_ARGBR</name>
<reference evidence="5" key="2">
    <citation type="submission" date="2020-06" db="EMBL/GenBank/DDBJ databases">
        <authorList>
            <person name="Sheffer M."/>
        </authorList>
    </citation>
    <scope>NUCLEOTIDE SEQUENCE</scope>
</reference>
<dbReference type="InterPro" id="IPR038243">
    <property type="entry name" value="Spidroin_N_sf"/>
</dbReference>
<feature type="compositionally biased region" description="Low complexity" evidence="1">
    <location>
        <begin position="582"/>
        <end position="594"/>
    </location>
</feature>
<feature type="region of interest" description="Disordered" evidence="1">
    <location>
        <begin position="874"/>
        <end position="904"/>
    </location>
</feature>
<gene>
    <name evidence="5" type="ORF">HNY73_023239</name>
</gene>
<feature type="compositionally biased region" description="Basic residues" evidence="1">
    <location>
        <begin position="314"/>
        <end position="324"/>
    </location>
</feature>